<dbReference type="Proteomes" id="UP000199496">
    <property type="component" value="Unassembled WGS sequence"/>
</dbReference>
<organism evidence="2 3">
    <name type="scientific">Ectothiorhodospira magna</name>
    <dbReference type="NCBI Taxonomy" id="867345"/>
    <lineage>
        <taxon>Bacteria</taxon>
        <taxon>Pseudomonadati</taxon>
        <taxon>Pseudomonadota</taxon>
        <taxon>Gammaproteobacteria</taxon>
        <taxon>Chromatiales</taxon>
        <taxon>Ectothiorhodospiraceae</taxon>
        <taxon>Ectothiorhodospira</taxon>
    </lineage>
</organism>
<dbReference type="PANTHER" id="PTHR43130">
    <property type="entry name" value="ARAC-FAMILY TRANSCRIPTIONAL REGULATOR"/>
    <property type="match status" value="1"/>
</dbReference>
<dbReference type="Pfam" id="PF01965">
    <property type="entry name" value="DJ-1_PfpI"/>
    <property type="match status" value="1"/>
</dbReference>
<dbReference type="GO" id="GO:0006355">
    <property type="term" value="P:regulation of DNA-templated transcription"/>
    <property type="evidence" value="ECO:0007669"/>
    <property type="project" value="TreeGrafter"/>
</dbReference>
<keyword evidence="3" id="KW-1185">Reference proteome</keyword>
<dbReference type="InterPro" id="IPR052158">
    <property type="entry name" value="INH-QAR"/>
</dbReference>
<dbReference type="CDD" id="cd03139">
    <property type="entry name" value="GATase1_PfpI_2"/>
    <property type="match status" value="1"/>
</dbReference>
<dbReference type="Gene3D" id="3.40.50.880">
    <property type="match status" value="1"/>
</dbReference>
<gene>
    <name evidence="2" type="ORF">SAMN05421693_10447</name>
</gene>
<evidence type="ECO:0000313" key="3">
    <source>
        <dbReference type="Proteomes" id="UP000199496"/>
    </source>
</evidence>
<reference evidence="2 3" key="1">
    <citation type="submission" date="2016-10" db="EMBL/GenBank/DDBJ databases">
        <authorList>
            <person name="de Groot N.N."/>
        </authorList>
    </citation>
    <scope>NUCLEOTIDE SEQUENCE [LARGE SCALE GENOMIC DNA]</scope>
    <source>
        <strain evidence="2 3">B7-7</strain>
    </source>
</reference>
<accession>A0A1H9A4S1</accession>
<sequence length="237" mass="26403">MPLNPNMQEDATRLRAKPMSNHIAIRRTLVGILIFDQVEVLDFAGPFEVFATTRLDESRRAETESPFDIRLIAEHRRPITTTGGMMVVPHHDFTDCPELDILVVPGGKGARREINNPVLMNWIRDRSDGFSLLAGVCTGAMLLGKAGLLDGLRATTHWRSLNWMRDSFPAVMVVEDEFVVDAGSVITSAGISAGIDMALQLVLRYHGQDVARAAARYMEYPFPENSRRRILEGLTQS</sequence>
<proteinExistence type="predicted"/>
<dbReference type="EMBL" id="FOFO01000004">
    <property type="protein sequence ID" value="SEP71659.1"/>
    <property type="molecule type" value="Genomic_DNA"/>
</dbReference>
<dbReference type="SUPFAM" id="SSF52317">
    <property type="entry name" value="Class I glutamine amidotransferase-like"/>
    <property type="match status" value="1"/>
</dbReference>
<evidence type="ECO:0000313" key="2">
    <source>
        <dbReference type="EMBL" id="SEP71659.1"/>
    </source>
</evidence>
<feature type="domain" description="DJ-1/PfpI" evidence="1">
    <location>
        <begin position="30"/>
        <end position="202"/>
    </location>
</feature>
<dbReference type="AlphaFoldDB" id="A0A1H9A4S1"/>
<dbReference type="STRING" id="867345.SAMN05421693_10447"/>
<dbReference type="InterPro" id="IPR029062">
    <property type="entry name" value="Class_I_gatase-like"/>
</dbReference>
<dbReference type="InterPro" id="IPR002818">
    <property type="entry name" value="DJ-1/PfpI"/>
</dbReference>
<dbReference type="PANTHER" id="PTHR43130:SF14">
    <property type="entry name" value="DJ-1_PFPI DOMAIN-CONTAINING PROTEIN"/>
    <property type="match status" value="1"/>
</dbReference>
<protein>
    <submittedName>
        <fullName evidence="2">DJ-1/PfpI family protein</fullName>
    </submittedName>
</protein>
<evidence type="ECO:0000259" key="1">
    <source>
        <dbReference type="Pfam" id="PF01965"/>
    </source>
</evidence>
<name>A0A1H9A4S1_9GAMM</name>